<sequence>MKPFSSSCVETLPSVSEKKKKEELLNLDPHGKKKPSQDVNNLALSLEKLSPPSTGTNKPLSDDRSGRLPRAVTYIPWGGGGSNPEPCPPDLLNSCNFCCSLEHAVASCPLLDCIPKVTVLCSECSIEHWPYPECPFKSCKVCFSPEHLCVWCPYFDDIPKGADYNRVEYETICQCGNTFNEEKWVCAFCGQEMPRVQLKSCDICDGRHCSHECPIDKVQAAEYKAIRDQELKNGPILIPYSEEVADAVWGESTSSWAEANPFASYIMG</sequence>
<dbReference type="PROSITE" id="PS51379">
    <property type="entry name" value="4FE4S_FER_2"/>
    <property type="match status" value="1"/>
</dbReference>
<keyword evidence="4" id="KW-1185">Reference proteome</keyword>
<gene>
    <name evidence="3" type="ORF">PHJA_002419900</name>
</gene>
<evidence type="ECO:0000313" key="3">
    <source>
        <dbReference type="EMBL" id="GFQ02760.1"/>
    </source>
</evidence>
<feature type="region of interest" description="Disordered" evidence="1">
    <location>
        <begin position="1"/>
        <end position="66"/>
    </location>
</feature>
<dbReference type="AlphaFoldDB" id="A0A830CUQ2"/>
<dbReference type="InterPro" id="IPR017896">
    <property type="entry name" value="4Fe4S_Fe-S-bd"/>
</dbReference>
<evidence type="ECO:0000313" key="4">
    <source>
        <dbReference type="Proteomes" id="UP000653305"/>
    </source>
</evidence>
<feature type="domain" description="4Fe-4S ferredoxin-type" evidence="2">
    <location>
        <begin position="192"/>
        <end position="223"/>
    </location>
</feature>
<proteinExistence type="predicted"/>
<comment type="caution">
    <text evidence="3">The sequence shown here is derived from an EMBL/GenBank/DDBJ whole genome shotgun (WGS) entry which is preliminary data.</text>
</comment>
<evidence type="ECO:0000259" key="2">
    <source>
        <dbReference type="PROSITE" id="PS51379"/>
    </source>
</evidence>
<organism evidence="3 4">
    <name type="scientific">Phtheirospermum japonicum</name>
    <dbReference type="NCBI Taxonomy" id="374723"/>
    <lineage>
        <taxon>Eukaryota</taxon>
        <taxon>Viridiplantae</taxon>
        <taxon>Streptophyta</taxon>
        <taxon>Embryophyta</taxon>
        <taxon>Tracheophyta</taxon>
        <taxon>Spermatophyta</taxon>
        <taxon>Magnoliopsida</taxon>
        <taxon>eudicotyledons</taxon>
        <taxon>Gunneridae</taxon>
        <taxon>Pentapetalae</taxon>
        <taxon>asterids</taxon>
        <taxon>lamiids</taxon>
        <taxon>Lamiales</taxon>
        <taxon>Orobanchaceae</taxon>
        <taxon>Orobanchaceae incertae sedis</taxon>
        <taxon>Phtheirospermum</taxon>
    </lineage>
</organism>
<dbReference type="Proteomes" id="UP000653305">
    <property type="component" value="Unassembled WGS sequence"/>
</dbReference>
<dbReference type="EMBL" id="BMAC01000771">
    <property type="protein sequence ID" value="GFQ02760.1"/>
    <property type="molecule type" value="Genomic_DNA"/>
</dbReference>
<evidence type="ECO:0000256" key="1">
    <source>
        <dbReference type="SAM" id="MobiDB-lite"/>
    </source>
</evidence>
<name>A0A830CUQ2_9LAMI</name>
<protein>
    <recommendedName>
        <fullName evidence="2">4Fe-4S ferredoxin-type domain-containing protein</fullName>
    </recommendedName>
</protein>
<accession>A0A830CUQ2</accession>
<reference evidence="3" key="1">
    <citation type="submission" date="2020-07" db="EMBL/GenBank/DDBJ databases">
        <title>Ethylene signaling mediates host invasion by parasitic plants.</title>
        <authorList>
            <person name="Yoshida S."/>
        </authorList>
    </citation>
    <scope>NUCLEOTIDE SEQUENCE</scope>
    <source>
        <strain evidence="3">Okayama</strain>
    </source>
</reference>